<evidence type="ECO:0000313" key="23">
    <source>
        <dbReference type="EMBL" id="MBB5319046.1"/>
    </source>
</evidence>
<evidence type="ECO:0000256" key="10">
    <source>
        <dbReference type="ARBA" id="ARBA00023027"/>
    </source>
</evidence>
<feature type="region of interest" description="Disordered" evidence="21">
    <location>
        <begin position="405"/>
        <end position="425"/>
    </location>
</feature>
<keyword evidence="6 13" id="KW-0332">GMP biosynthesis</keyword>
<keyword evidence="10 13" id="KW-0520">NAD</keyword>
<comment type="similarity">
    <text evidence="2 13 19">Belongs to the IMPDH/GMPR family.</text>
</comment>
<feature type="binding site" description="in other chain" evidence="13 17">
    <location>
        <position position="304"/>
    </location>
    <ligand>
        <name>K(+)</name>
        <dbReference type="ChEBI" id="CHEBI:29103"/>
        <note>ligand shared between two tetrameric partners</note>
    </ligand>
</feature>
<feature type="binding site" evidence="13 15">
    <location>
        <position position="436"/>
    </location>
    <ligand>
        <name>IMP</name>
        <dbReference type="ChEBI" id="CHEBI:58053"/>
    </ligand>
</feature>
<evidence type="ECO:0000256" key="2">
    <source>
        <dbReference type="ARBA" id="ARBA00005502"/>
    </source>
</evidence>
<dbReference type="GO" id="GO:0003938">
    <property type="term" value="F:IMP dehydrogenase activity"/>
    <property type="evidence" value="ECO:0007669"/>
    <property type="project" value="UniProtKB-UniRule"/>
</dbReference>
<evidence type="ECO:0000256" key="20">
    <source>
        <dbReference type="RuleBase" id="RU003928"/>
    </source>
</evidence>
<evidence type="ECO:0000256" key="13">
    <source>
        <dbReference type="HAMAP-Rule" id="MF_01964"/>
    </source>
</evidence>
<feature type="active site" description="Thioimidate intermediate" evidence="13 14">
    <location>
        <position position="304"/>
    </location>
</feature>
<evidence type="ECO:0000256" key="15">
    <source>
        <dbReference type="PIRSR" id="PIRSR000130-2"/>
    </source>
</evidence>
<evidence type="ECO:0000256" key="12">
    <source>
        <dbReference type="ARBA" id="ARBA00048028"/>
    </source>
</evidence>
<evidence type="ECO:0000256" key="8">
    <source>
        <dbReference type="ARBA" id="ARBA00022958"/>
    </source>
</evidence>
<accession>A0A7W8MSJ4</accession>
<dbReference type="InterPro" id="IPR005990">
    <property type="entry name" value="IMP_DH"/>
</dbReference>
<reference evidence="23" key="1">
    <citation type="submission" date="2020-08" db="EMBL/GenBank/DDBJ databases">
        <title>Genomic Encyclopedia of Type Strains, Phase IV (KMG-V): Genome sequencing to study the core and pangenomes of soil and plant-associated prokaryotes.</title>
        <authorList>
            <person name="Whitman W."/>
        </authorList>
    </citation>
    <scope>NUCLEOTIDE SEQUENCE [LARGE SCALE GENOMIC DNA]</scope>
    <source>
        <strain evidence="23">M8UP27</strain>
    </source>
</reference>
<dbReference type="GO" id="GO:0006177">
    <property type="term" value="P:GMP biosynthetic process"/>
    <property type="evidence" value="ECO:0007669"/>
    <property type="project" value="UniProtKB-UniRule"/>
</dbReference>
<evidence type="ECO:0000256" key="14">
    <source>
        <dbReference type="PIRSR" id="PIRSR000130-1"/>
    </source>
</evidence>
<comment type="function">
    <text evidence="13">Catalyzes the conversion of inosine 5'-phosphate (IMP) to xanthosine 5'-phosphate (XMP), the first committed and rate-limiting step in the de novo synthesis of guanine nucleotides, and therefore plays an important role in the regulation of cell growth.</text>
</comment>
<dbReference type="NCBIfam" id="TIGR01302">
    <property type="entry name" value="IMP_dehydrog"/>
    <property type="match status" value="1"/>
</dbReference>
<feature type="binding site" evidence="13 16">
    <location>
        <begin position="297"/>
        <end position="299"/>
    </location>
    <ligand>
        <name>NAD(+)</name>
        <dbReference type="ChEBI" id="CHEBI:57540"/>
    </ligand>
</feature>
<dbReference type="InterPro" id="IPR000644">
    <property type="entry name" value="CBS_dom"/>
</dbReference>
<dbReference type="EC" id="1.1.1.205" evidence="13 20"/>
<gene>
    <name evidence="13" type="primary">guaB</name>
    <name evidence="23" type="ORF">HDF09_003745</name>
</gene>
<feature type="binding site" evidence="13">
    <location>
        <position position="490"/>
    </location>
    <ligand>
        <name>K(+)</name>
        <dbReference type="ChEBI" id="CHEBI:29103"/>
        <note>ligand shared between two tetrameric partners</note>
    </ligand>
</feature>
<feature type="active site" description="Proton acceptor" evidence="13 14">
    <location>
        <position position="400"/>
    </location>
</feature>
<feature type="binding site" evidence="13">
    <location>
        <position position="491"/>
    </location>
    <ligand>
        <name>K(+)</name>
        <dbReference type="ChEBI" id="CHEBI:29103"/>
        <note>ligand shared between two tetrameric partners</note>
    </ligand>
</feature>
<comment type="cofactor">
    <cofactor evidence="1 13">
        <name>K(+)</name>
        <dbReference type="ChEBI" id="CHEBI:29103"/>
    </cofactor>
</comment>
<feature type="binding site" description="in other chain" evidence="13 17">
    <location>
        <position position="301"/>
    </location>
    <ligand>
        <name>K(+)</name>
        <dbReference type="ChEBI" id="CHEBI:29103"/>
        <note>ligand shared between two tetrameric partners</note>
    </ligand>
</feature>
<comment type="pathway">
    <text evidence="13 20">Purine metabolism; XMP biosynthesis via de novo pathway; XMP from IMP: step 1/1.</text>
</comment>
<evidence type="ECO:0000259" key="22">
    <source>
        <dbReference type="PROSITE" id="PS51371"/>
    </source>
</evidence>
<evidence type="ECO:0000313" key="24">
    <source>
        <dbReference type="Proteomes" id="UP000568106"/>
    </source>
</evidence>
<dbReference type="Pfam" id="PF00571">
    <property type="entry name" value="CBS"/>
    <property type="match status" value="2"/>
</dbReference>
<comment type="caution">
    <text evidence="23">The sequence shown here is derived from an EMBL/GenBank/DDBJ whole genome shotgun (WGS) entry which is preliminary data.</text>
</comment>
<evidence type="ECO:0000256" key="6">
    <source>
        <dbReference type="ARBA" id="ARBA00022749"/>
    </source>
</evidence>
<feature type="binding site" evidence="16">
    <location>
        <begin position="247"/>
        <end position="249"/>
    </location>
    <ligand>
        <name>NAD(+)</name>
        <dbReference type="ChEBI" id="CHEBI:57540"/>
    </ligand>
</feature>
<dbReference type="SUPFAM" id="SSF54631">
    <property type="entry name" value="CBS-domain pair"/>
    <property type="match status" value="1"/>
</dbReference>
<feature type="domain" description="CBS" evidence="22">
    <location>
        <begin position="153"/>
        <end position="210"/>
    </location>
</feature>
<evidence type="ECO:0000256" key="1">
    <source>
        <dbReference type="ARBA" id="ARBA00001958"/>
    </source>
</evidence>
<keyword evidence="9 13" id="KW-0560">Oxidoreductase</keyword>
<evidence type="ECO:0000256" key="19">
    <source>
        <dbReference type="RuleBase" id="RU003927"/>
    </source>
</evidence>
<evidence type="ECO:0000256" key="16">
    <source>
        <dbReference type="PIRSR" id="PIRSR000130-3"/>
    </source>
</evidence>
<dbReference type="SMART" id="SM01240">
    <property type="entry name" value="IMPDH"/>
    <property type="match status" value="1"/>
</dbReference>
<evidence type="ECO:0000256" key="17">
    <source>
        <dbReference type="PIRSR" id="PIRSR000130-4"/>
    </source>
</evidence>
<dbReference type="Proteomes" id="UP000568106">
    <property type="component" value="Unassembled WGS sequence"/>
</dbReference>
<dbReference type="AlphaFoldDB" id="A0A7W8MSJ4"/>
<feature type="domain" description="CBS" evidence="22">
    <location>
        <begin position="94"/>
        <end position="151"/>
    </location>
</feature>
<keyword evidence="4 13" id="KW-0479">Metal-binding</keyword>
<dbReference type="UniPathway" id="UPA00601">
    <property type="reaction ID" value="UER00295"/>
</dbReference>
<evidence type="ECO:0000256" key="11">
    <source>
        <dbReference type="ARBA" id="ARBA00023122"/>
    </source>
</evidence>
<feature type="binding site" evidence="13 15">
    <location>
        <begin position="384"/>
        <end position="388"/>
    </location>
    <ligand>
        <name>IMP</name>
        <dbReference type="ChEBI" id="CHEBI:58053"/>
    </ligand>
</feature>
<feature type="binding site" evidence="13">
    <location>
        <position position="492"/>
    </location>
    <ligand>
        <name>K(+)</name>
        <dbReference type="ChEBI" id="CHEBI:29103"/>
        <note>ligand shared between two tetrameric partners</note>
    </ligand>
</feature>
<evidence type="ECO:0000256" key="21">
    <source>
        <dbReference type="SAM" id="MobiDB-lite"/>
    </source>
</evidence>
<feature type="binding site" evidence="13 15">
    <location>
        <begin position="337"/>
        <end position="339"/>
    </location>
    <ligand>
        <name>IMP</name>
        <dbReference type="ChEBI" id="CHEBI:58053"/>
    </ligand>
</feature>
<evidence type="ECO:0000256" key="4">
    <source>
        <dbReference type="ARBA" id="ARBA00022723"/>
    </source>
</evidence>
<comment type="caution">
    <text evidence="13">Lacks conserved residue(s) required for the propagation of feature annotation.</text>
</comment>
<evidence type="ECO:0000256" key="18">
    <source>
        <dbReference type="PROSITE-ProRule" id="PRU00703"/>
    </source>
</evidence>
<protein>
    <recommendedName>
        <fullName evidence="13 20">Inosine-5'-monophosphate dehydrogenase</fullName>
        <shortName evidence="13">IMP dehydrogenase</shortName>
        <shortName evidence="13">IMPD</shortName>
        <shortName evidence="13">IMPDH</shortName>
        <ecNumber evidence="13 20">1.1.1.205</ecNumber>
    </recommendedName>
</protein>
<comment type="catalytic activity">
    <reaction evidence="12 13 20">
        <text>IMP + NAD(+) + H2O = XMP + NADH + H(+)</text>
        <dbReference type="Rhea" id="RHEA:11708"/>
        <dbReference type="ChEBI" id="CHEBI:15377"/>
        <dbReference type="ChEBI" id="CHEBI:15378"/>
        <dbReference type="ChEBI" id="CHEBI:57464"/>
        <dbReference type="ChEBI" id="CHEBI:57540"/>
        <dbReference type="ChEBI" id="CHEBI:57945"/>
        <dbReference type="ChEBI" id="CHEBI:58053"/>
        <dbReference type="EC" id="1.1.1.205"/>
    </reaction>
</comment>
<keyword evidence="11 18" id="KW-0129">CBS domain</keyword>
<dbReference type="EMBL" id="JACHDY010000006">
    <property type="protein sequence ID" value="MBB5319046.1"/>
    <property type="molecule type" value="Genomic_DNA"/>
</dbReference>
<keyword evidence="5" id="KW-0677">Repeat</keyword>
<dbReference type="Pfam" id="PF00478">
    <property type="entry name" value="IMPDH"/>
    <property type="match status" value="1"/>
</dbReference>
<dbReference type="CDD" id="cd00381">
    <property type="entry name" value="IMPDH"/>
    <property type="match status" value="1"/>
</dbReference>
<dbReference type="HAMAP" id="MF_01964">
    <property type="entry name" value="IMPDH"/>
    <property type="match status" value="1"/>
</dbReference>
<dbReference type="Gene3D" id="3.20.20.70">
    <property type="entry name" value="Aldolase class I"/>
    <property type="match status" value="1"/>
</dbReference>
<dbReference type="InterPro" id="IPR001093">
    <property type="entry name" value="IMP_DH_GMPRt"/>
</dbReference>
<feature type="binding site" description="in other chain" evidence="13 17">
    <location>
        <position position="299"/>
    </location>
    <ligand>
        <name>K(+)</name>
        <dbReference type="ChEBI" id="CHEBI:29103"/>
        <note>ligand shared between two tetrameric partners</note>
    </ligand>
</feature>
<dbReference type="PIRSF" id="PIRSF000130">
    <property type="entry name" value="IMPDH"/>
    <property type="match status" value="1"/>
</dbReference>
<dbReference type="PROSITE" id="PS00487">
    <property type="entry name" value="IMP_DH_GMP_RED"/>
    <property type="match status" value="1"/>
</dbReference>
<keyword evidence="8 13" id="KW-0630">Potassium</keyword>
<sequence>MISSPVPEALTFDDVLLVPAYSDVVPTQVSTQTQLTRNITLSTPLMSAAMDTVTEARLAIAMAQQGGLGVVHRNLTIEQQAGEIDKVKRSESGMIVDPVTIAPEQSIADALEVMRRYKISGVPVTKNKKLVGILTNRDLRFVSRTDLSIDSVMTKANLITVPVGTTLEQAEQILHQHRVEKLLVVNDDYELKGLITVKDIQKKLKYPNASKDSQGRLRVAGAIGATGDFLERAEALVAARVDALAIDSAHGHSSRVLEAVREVKKRFPQIDLLAGNIATYDGAIALMDAGADAVKVGIGPGSICTTRMVTGAGMPQITAISEAYRAGKERGIPIIADGGIKYSGDVTKAIAAGASVVMMGSLFAGVDESPGETILYQGRSFKAYRGMGSLSAMAQGSGERYFQGKSDMEDAASTERPSLTARENGGSNRLAKFVPEGIEGRVPHRGPLEGMVYQLVGGLRSGMGYLGCGTIAELQANARFIRISNAGLRESHVHDVIITREAPNYHVE</sequence>
<feature type="binding site" evidence="13 15">
    <location>
        <begin position="360"/>
        <end position="361"/>
    </location>
    <ligand>
        <name>IMP</name>
        <dbReference type="ChEBI" id="CHEBI:58053"/>
    </ligand>
</feature>
<evidence type="ECO:0000256" key="3">
    <source>
        <dbReference type="ARBA" id="ARBA00011881"/>
    </source>
</evidence>
<organism evidence="23 24">
    <name type="scientific">Tunturiibacter empetritectus</name>
    <dbReference type="NCBI Taxonomy" id="3069691"/>
    <lineage>
        <taxon>Bacteria</taxon>
        <taxon>Pseudomonadati</taxon>
        <taxon>Acidobacteriota</taxon>
        <taxon>Terriglobia</taxon>
        <taxon>Terriglobales</taxon>
        <taxon>Acidobacteriaceae</taxon>
        <taxon>Tunturiibacter</taxon>
    </lineage>
</organism>
<dbReference type="InterPro" id="IPR015875">
    <property type="entry name" value="IMP_DH/GMP_Rdtase_CS"/>
</dbReference>
<comment type="activity regulation">
    <text evidence="13">Mycophenolic acid (MPA) is a non-competitive inhibitor that prevents formation of the closed enzyme conformation by binding to the same site as the amobile flap. In contrast, mizoribine monophosphate (MZP) is a competitive inhibitor that induces the closed conformation. MPA is a potent inhibitor of mammalian IMPDHs but a poor inhibitor of the bacterial enzymes. MZP is a more potent inhibitor of bacterial IMPDH.</text>
</comment>
<dbReference type="SUPFAM" id="SSF51412">
    <property type="entry name" value="Inosine monophosphate dehydrogenase (IMPDH)"/>
    <property type="match status" value="1"/>
</dbReference>
<dbReference type="FunFam" id="3.20.20.70:FF:000003">
    <property type="entry name" value="GMP reductase"/>
    <property type="match status" value="1"/>
</dbReference>
<keyword evidence="7 13" id="KW-0658">Purine biosynthesis</keyword>
<dbReference type="GO" id="GO:0046872">
    <property type="term" value="F:metal ion binding"/>
    <property type="evidence" value="ECO:0007669"/>
    <property type="project" value="UniProtKB-UniRule"/>
</dbReference>
<dbReference type="PANTHER" id="PTHR11911">
    <property type="entry name" value="INOSINE-5-MONOPHOSPHATE DEHYDROGENASE RELATED"/>
    <property type="match status" value="1"/>
</dbReference>
<dbReference type="CDD" id="cd04601">
    <property type="entry name" value="CBS_pair_IMPDH"/>
    <property type="match status" value="1"/>
</dbReference>
<comment type="subunit">
    <text evidence="3 13">Homotetramer.</text>
</comment>
<evidence type="ECO:0000256" key="9">
    <source>
        <dbReference type="ARBA" id="ARBA00023002"/>
    </source>
</evidence>
<proteinExistence type="inferred from homology"/>
<dbReference type="SMART" id="SM00116">
    <property type="entry name" value="CBS"/>
    <property type="match status" value="2"/>
</dbReference>
<evidence type="ECO:0000256" key="7">
    <source>
        <dbReference type="ARBA" id="ARBA00022755"/>
    </source>
</evidence>
<dbReference type="PROSITE" id="PS51371">
    <property type="entry name" value="CBS"/>
    <property type="match status" value="2"/>
</dbReference>
<dbReference type="InterPro" id="IPR046342">
    <property type="entry name" value="CBS_dom_sf"/>
</dbReference>
<feature type="binding site" evidence="13 15">
    <location>
        <position position="302"/>
    </location>
    <ligand>
        <name>IMP</name>
        <dbReference type="ChEBI" id="CHEBI:58053"/>
    </ligand>
</feature>
<feature type="binding site" evidence="13">
    <location>
        <position position="247"/>
    </location>
    <ligand>
        <name>NAD(+)</name>
        <dbReference type="ChEBI" id="CHEBI:57540"/>
    </ligand>
</feature>
<dbReference type="GO" id="GO:0000166">
    <property type="term" value="F:nucleotide binding"/>
    <property type="evidence" value="ECO:0007669"/>
    <property type="project" value="UniProtKB-UniRule"/>
</dbReference>
<dbReference type="GO" id="GO:0006183">
    <property type="term" value="P:GTP biosynthetic process"/>
    <property type="evidence" value="ECO:0007669"/>
    <property type="project" value="TreeGrafter"/>
</dbReference>
<evidence type="ECO:0000256" key="5">
    <source>
        <dbReference type="ARBA" id="ARBA00022737"/>
    </source>
</evidence>
<name>A0A7W8MSJ4_9BACT</name>
<keyword evidence="24" id="KW-1185">Reference proteome</keyword>
<dbReference type="InterPro" id="IPR013785">
    <property type="entry name" value="Aldolase_TIM"/>
</dbReference>
<dbReference type="PANTHER" id="PTHR11911:SF111">
    <property type="entry name" value="INOSINE-5'-MONOPHOSPHATE DEHYDROGENASE"/>
    <property type="match status" value="1"/>
</dbReference>